<evidence type="ECO:0000313" key="3">
    <source>
        <dbReference type="EMBL" id="MDR6268556.1"/>
    </source>
</evidence>
<dbReference type="RefSeq" id="WP_309796271.1">
    <property type="nucleotide sequence ID" value="NZ_BAAAHY010000006.1"/>
</dbReference>
<keyword evidence="4" id="KW-1185">Reference proteome</keyword>
<feature type="transmembrane region" description="Helical" evidence="1">
    <location>
        <begin position="28"/>
        <end position="54"/>
    </location>
</feature>
<protein>
    <recommendedName>
        <fullName evidence="2">Putative Flp pilus-assembly TadG-like N-terminal domain-containing protein</fullName>
    </recommendedName>
</protein>
<proteinExistence type="predicted"/>
<sequence>MTVRIVARRTAALHRGGQHCAAGESGQLAILVIGYLLLSLLAVSVVTAASAVYLEHKRLLSVADSASAFAADSFSLGAVGPGSAPQLTLSDQRVRAVVRQYLQQARTAEDFDRLAVSERTGSPDSRSATVVLTAVVRLPVVGLLLPDGVEITATSTARPQLRR</sequence>
<evidence type="ECO:0000256" key="1">
    <source>
        <dbReference type="SAM" id="Phobius"/>
    </source>
</evidence>
<keyword evidence="1" id="KW-0472">Membrane</keyword>
<dbReference type="Proteomes" id="UP001185069">
    <property type="component" value="Unassembled WGS sequence"/>
</dbReference>
<evidence type="ECO:0000313" key="4">
    <source>
        <dbReference type="Proteomes" id="UP001185069"/>
    </source>
</evidence>
<accession>A0ABU1J7Z9</accession>
<keyword evidence="1" id="KW-1133">Transmembrane helix</keyword>
<name>A0ABU1J7Z9_9MICC</name>
<feature type="domain" description="Putative Flp pilus-assembly TadG-like N-terminal" evidence="2">
    <location>
        <begin position="26"/>
        <end position="71"/>
    </location>
</feature>
<reference evidence="3 4" key="1">
    <citation type="submission" date="2023-07" db="EMBL/GenBank/DDBJ databases">
        <title>Sequencing the genomes of 1000 actinobacteria strains.</title>
        <authorList>
            <person name="Klenk H.-P."/>
        </authorList>
    </citation>
    <scope>NUCLEOTIDE SEQUENCE [LARGE SCALE GENOMIC DNA]</scope>
    <source>
        <strain evidence="3 4">DSM 14555</strain>
    </source>
</reference>
<keyword evidence="1" id="KW-0812">Transmembrane</keyword>
<dbReference type="InterPro" id="IPR028087">
    <property type="entry name" value="Tad_N"/>
</dbReference>
<dbReference type="EMBL" id="JAVDQF010000001">
    <property type="protein sequence ID" value="MDR6268556.1"/>
    <property type="molecule type" value="Genomic_DNA"/>
</dbReference>
<evidence type="ECO:0000259" key="2">
    <source>
        <dbReference type="Pfam" id="PF13400"/>
    </source>
</evidence>
<organism evidence="3 4">
    <name type="scientific">Arthrobacter russicus</name>
    <dbReference type="NCBI Taxonomy" id="172040"/>
    <lineage>
        <taxon>Bacteria</taxon>
        <taxon>Bacillati</taxon>
        <taxon>Actinomycetota</taxon>
        <taxon>Actinomycetes</taxon>
        <taxon>Micrococcales</taxon>
        <taxon>Micrococcaceae</taxon>
        <taxon>Arthrobacter</taxon>
    </lineage>
</organism>
<gene>
    <name evidence="3" type="ORF">JOE69_000794</name>
</gene>
<dbReference type="Pfam" id="PF13400">
    <property type="entry name" value="Tad"/>
    <property type="match status" value="1"/>
</dbReference>
<comment type="caution">
    <text evidence="3">The sequence shown here is derived from an EMBL/GenBank/DDBJ whole genome shotgun (WGS) entry which is preliminary data.</text>
</comment>